<evidence type="ECO:0000313" key="4">
    <source>
        <dbReference type="EMBL" id="KAK2631864.1"/>
    </source>
</evidence>
<comment type="similarity">
    <text evidence="1">Belongs to the plant acyltransferase family.</text>
</comment>
<dbReference type="Proteomes" id="UP000030711">
    <property type="component" value="Unassembled WGS sequence"/>
</dbReference>
<organism evidence="5">
    <name type="scientific">Eucalyptus grandis</name>
    <name type="common">Flooded gum</name>
    <dbReference type="NCBI Taxonomy" id="71139"/>
    <lineage>
        <taxon>Eukaryota</taxon>
        <taxon>Viridiplantae</taxon>
        <taxon>Streptophyta</taxon>
        <taxon>Embryophyta</taxon>
        <taxon>Tracheophyta</taxon>
        <taxon>Spermatophyta</taxon>
        <taxon>Magnoliopsida</taxon>
        <taxon>eudicotyledons</taxon>
        <taxon>Gunneridae</taxon>
        <taxon>Pentapetalae</taxon>
        <taxon>rosids</taxon>
        <taxon>malvids</taxon>
        <taxon>Myrtales</taxon>
        <taxon>Myrtaceae</taxon>
        <taxon>Myrtoideae</taxon>
        <taxon>Eucalypteae</taxon>
        <taxon>Eucalyptus</taxon>
    </lineage>
</organism>
<dbReference type="EMBL" id="KK199568">
    <property type="protein sequence ID" value="KCW44228.1"/>
    <property type="molecule type" value="Genomic_DNA"/>
</dbReference>
<dbReference type="GO" id="GO:0016746">
    <property type="term" value="F:acyltransferase activity"/>
    <property type="evidence" value="ECO:0007669"/>
    <property type="project" value="UniProtKB-KW"/>
</dbReference>
<reference evidence="4" key="3">
    <citation type="submission" date="2023-04" db="EMBL/GenBank/DDBJ databases">
        <title>WGS assembly of Eucalyptus grandis.</title>
        <authorList>
            <person name="Myburg A."/>
            <person name="Grattapaglia D."/>
            <person name="Tuskan G."/>
            <person name="Hellsten U."/>
            <person name="Hayes R."/>
            <person name="Grimwood J."/>
            <person name="Jenkins J."/>
            <person name="Lindquist E."/>
            <person name="Tice H."/>
            <person name="Bauer D."/>
            <person name="Goodstein D."/>
            <person name="Dubchak I."/>
            <person name="Poliakov A."/>
            <person name="Mizrachi E."/>
            <person name="Kullan A."/>
            <person name="Hussey S."/>
            <person name="Pinard D."/>
            <person name="Van D."/>
            <person name="Singh P."/>
            <person name="Van J."/>
            <person name="Silva-Junior O."/>
            <person name="Togawa R."/>
            <person name="Pappas M."/>
            <person name="Faria D."/>
            <person name="Sansaloni C."/>
            <person name="Petroli C."/>
            <person name="Yang X."/>
            <person name="Ranjan P."/>
            <person name="Tschaplinski T."/>
            <person name="Ye C."/>
            <person name="Li T."/>
            <person name="Sterck L."/>
            <person name="Vanneste K."/>
            <person name="Murat F."/>
            <person name="Soler M."/>
            <person name="Clemente H."/>
            <person name="Saidi N."/>
            <person name="Cassan-Wang H."/>
            <person name="Dunand C."/>
            <person name="Hefer C."/>
            <person name="Bornberg-Bauer E."/>
            <person name="Kersting A."/>
            <person name="Vining K."/>
            <person name="Amarasinghe V."/>
            <person name="Ranik M."/>
            <person name="Naithani S."/>
            <person name="Elser J."/>
            <person name="Boyd A."/>
            <person name="Liston A."/>
            <person name="Spatafora J."/>
            <person name="Dharmwardhana P."/>
            <person name="Raja R."/>
            <person name="Sullivan C."/>
            <person name="Romanel E."/>
            <person name="Alves-Ferreira M."/>
            <person name="Kulheim C."/>
            <person name="Foley W."/>
            <person name="Carocha V."/>
            <person name="Paiva J."/>
            <person name="Kudrna D."/>
            <person name="Brommonschenkel S."/>
            <person name="Pasquali G."/>
            <person name="Byrne M."/>
            <person name="Rigault P."/>
            <person name="Tibbits J."/>
            <person name="Spokevicius A."/>
            <person name="Jones R."/>
            <person name="Steane D."/>
            <person name="Vaillancourt R."/>
            <person name="Potts B."/>
            <person name="Joubert F."/>
            <person name="Barry K."/>
            <person name="Pappas G."/>
            <person name="Strauss S."/>
            <person name="Jaiswal P."/>
            <person name="Grima-Pettenati J."/>
            <person name="Salse J."/>
            <person name="Van D."/>
            <person name="Rokhsar D."/>
            <person name="Schmutz J."/>
        </authorList>
    </citation>
    <scope>NUCLEOTIDE SEQUENCE</scope>
    <source>
        <tissue evidence="4">Leaf extractions</tissue>
    </source>
</reference>
<evidence type="ECO:0000256" key="3">
    <source>
        <dbReference type="ARBA" id="ARBA00023315"/>
    </source>
</evidence>
<dbReference type="Pfam" id="PF02458">
    <property type="entry name" value="Transferase"/>
    <property type="match status" value="1"/>
</dbReference>
<reference evidence="4" key="2">
    <citation type="journal article" date="2014" name="Nature">
        <title>The genome of Eucalyptus grandis.</title>
        <authorList>
            <person name="Myburg A.A."/>
            <person name="Grattapaglia D."/>
            <person name="Tuskan G.A."/>
            <person name="Hellsten U."/>
            <person name="Hayes R.D."/>
            <person name="Grimwood J."/>
            <person name="Jenkins J."/>
            <person name="Lindquist E."/>
            <person name="Tice H."/>
            <person name="Bauer D."/>
            <person name="Goodstein D.M."/>
            <person name="Dubchak I."/>
            <person name="Poliakov A."/>
            <person name="Mizrachi E."/>
            <person name="Kullan A.R."/>
            <person name="Hussey S.G."/>
            <person name="Pinard D."/>
            <person name="van der Merwe K."/>
            <person name="Singh P."/>
            <person name="van Jaarsveld I."/>
            <person name="Silva-Junior O.B."/>
            <person name="Togawa R.C."/>
            <person name="Pappas M.R."/>
            <person name="Faria D.A."/>
            <person name="Sansaloni C.P."/>
            <person name="Petroli C.D."/>
            <person name="Yang X."/>
            <person name="Ranjan P."/>
            <person name="Tschaplinski T.J."/>
            <person name="Ye C.Y."/>
            <person name="Li T."/>
            <person name="Sterck L."/>
            <person name="Vanneste K."/>
            <person name="Murat F."/>
            <person name="Soler M."/>
            <person name="Clemente H.S."/>
            <person name="Saidi N."/>
            <person name="Cassan-Wang H."/>
            <person name="Dunand C."/>
            <person name="Hefer C.A."/>
            <person name="Bornberg-Bauer E."/>
            <person name="Kersting A.R."/>
            <person name="Vining K."/>
            <person name="Amarasinghe V."/>
            <person name="Ranik M."/>
            <person name="Naithani S."/>
            <person name="Elser J."/>
            <person name="Boyd A.E."/>
            <person name="Liston A."/>
            <person name="Spatafora J.W."/>
            <person name="Dharmwardhana P."/>
            <person name="Raja R."/>
            <person name="Sullivan C."/>
            <person name="Romanel E."/>
            <person name="Alves-Ferreira M."/>
            <person name="Kulheim C."/>
            <person name="Foley W."/>
            <person name="Carocha V."/>
            <person name="Paiva J."/>
            <person name="Kudrna D."/>
            <person name="Brommonschenkel S.H."/>
            <person name="Pasquali G."/>
            <person name="Byrne M."/>
            <person name="Rigault P."/>
            <person name="Tibbits J."/>
            <person name="Spokevicius A."/>
            <person name="Jones R.C."/>
            <person name="Steane D.A."/>
            <person name="Vaillancourt R.E."/>
            <person name="Potts B.M."/>
            <person name="Joubert F."/>
            <person name="Barry K."/>
            <person name="Pappas G.J."/>
            <person name="Strauss S.H."/>
            <person name="Jaiswal P."/>
            <person name="Grima-Pettenati J."/>
            <person name="Salse J."/>
            <person name="Van de Peer Y."/>
            <person name="Rokhsar D.S."/>
            <person name="Schmutz J."/>
        </authorList>
    </citation>
    <scope>NUCLEOTIDE SEQUENCE</scope>
    <source>
        <tissue evidence="4">Leaf extractions</tissue>
    </source>
</reference>
<name>A0A058ZR03_EUCGR</name>
<dbReference type="OMA" id="DHASIEC"/>
<dbReference type="PANTHER" id="PTHR31623:SF108">
    <property type="entry name" value="BAHD ACYLTRANSFERASE"/>
    <property type="match status" value="1"/>
</dbReference>
<keyword evidence="2" id="KW-0808">Transferase</keyword>
<keyword evidence="6" id="KW-1185">Reference proteome</keyword>
<evidence type="ECO:0000256" key="1">
    <source>
        <dbReference type="ARBA" id="ARBA00009861"/>
    </source>
</evidence>
<reference evidence="5" key="1">
    <citation type="submission" date="2013-07" db="EMBL/GenBank/DDBJ databases">
        <title>The genome of Eucalyptus grandis.</title>
        <authorList>
            <person name="Schmutz J."/>
            <person name="Hayes R."/>
            <person name="Myburg A."/>
            <person name="Tuskan G."/>
            <person name="Grattapaglia D."/>
            <person name="Rokhsar D.S."/>
        </authorList>
    </citation>
    <scope>NUCLEOTIDE SEQUENCE</scope>
    <source>
        <tissue evidence="5">Leaf extractions</tissue>
    </source>
</reference>
<dbReference type="InterPro" id="IPR023213">
    <property type="entry name" value="CAT-like_dom_sf"/>
</dbReference>
<dbReference type="Gene3D" id="3.30.559.10">
    <property type="entry name" value="Chloramphenicol acetyltransferase-like domain"/>
    <property type="match status" value="1"/>
</dbReference>
<proteinExistence type="inferred from homology"/>
<dbReference type="PANTHER" id="PTHR31623">
    <property type="entry name" value="F21J9.9"/>
    <property type="match status" value="1"/>
</dbReference>
<dbReference type="Gramene" id="KCW44228">
    <property type="protein sequence ID" value="KCW44228"/>
    <property type="gene ID" value="EUGRSUZ_L02347"/>
</dbReference>
<dbReference type="AlphaFoldDB" id="A0A058ZR03"/>
<evidence type="ECO:0000313" key="5">
    <source>
        <dbReference type="EMBL" id="KCW44228.1"/>
    </source>
</evidence>
<accession>A0A058ZR03</accession>
<evidence type="ECO:0000256" key="2">
    <source>
        <dbReference type="ARBA" id="ARBA00022679"/>
    </source>
</evidence>
<dbReference type="EMBL" id="MU849051">
    <property type="protein sequence ID" value="KAK2631864.1"/>
    <property type="molecule type" value="Genomic_DNA"/>
</dbReference>
<protein>
    <submittedName>
        <fullName evidence="5">Uncharacterized protein</fullName>
    </submittedName>
</protein>
<evidence type="ECO:0000313" key="6">
    <source>
        <dbReference type="Proteomes" id="UP000030711"/>
    </source>
</evidence>
<reference evidence="4" key="4">
    <citation type="submission" date="2023-07" db="EMBL/GenBank/DDBJ databases">
        <authorList>
            <person name="Myburg A.A."/>
            <person name="Grattapaglia D."/>
            <person name="Tuskan G.A."/>
            <person name="Hellsten U."/>
            <person name="Hayes R.D."/>
            <person name="Grimwood J."/>
            <person name="Jenkins J."/>
            <person name="Lindquist E."/>
            <person name="Tice H."/>
            <person name="Bauer D."/>
            <person name="Goodstein D.M."/>
            <person name="Dubchak I."/>
            <person name="Poliakov A."/>
            <person name="Mizrachi E."/>
            <person name="Kullan A.R."/>
            <person name="Hussey S.G."/>
            <person name="Pinard D."/>
            <person name="Van D.M."/>
            <person name="Singh P."/>
            <person name="Van J.I."/>
            <person name="Silva-Junior O.B."/>
            <person name="Togawa R.C."/>
            <person name="Pappas M.R."/>
            <person name="Faria D.A."/>
            <person name="Sansaloni C.P."/>
            <person name="Petroli C.D."/>
            <person name="Yang X."/>
            <person name="Ranjan P."/>
            <person name="Tschaplinski T.J."/>
            <person name="Ye C.Y."/>
            <person name="Li T."/>
            <person name="Sterck L."/>
            <person name="Vanneste K."/>
            <person name="Murat F."/>
            <person name="Soler M."/>
            <person name="Clemente H.S."/>
            <person name="Saidi N."/>
            <person name="Cassan-Wang H."/>
            <person name="Dunand C."/>
            <person name="Hefer C.A."/>
            <person name="Bornberg-Bauer E."/>
            <person name="Kersting A.R."/>
            <person name="Vining K."/>
            <person name="Amarasinghe V."/>
            <person name="Ranik M."/>
            <person name="Naithani S."/>
            <person name="Elser J."/>
            <person name="Boyd A.E."/>
            <person name="Liston A."/>
            <person name="Spatafora J.W."/>
            <person name="Dharmwardhana P."/>
            <person name="Raja R."/>
            <person name="Sullivan C."/>
            <person name="Romanel E."/>
            <person name="Alves-Ferreira M."/>
            <person name="Kulheim C."/>
            <person name="Foley W."/>
            <person name="Carocha V."/>
            <person name="Paiva J."/>
            <person name="Kudrna D."/>
            <person name="Brommonschenkel S.H."/>
            <person name="Pasquali G."/>
            <person name="Byrne M."/>
            <person name="Rigault P."/>
            <person name="Tibbits J."/>
            <person name="Spokevicius A."/>
            <person name="Jones R.C."/>
            <person name="Steane D.A."/>
            <person name="Vaillancourt R.E."/>
            <person name="Potts B.M."/>
            <person name="Joubert F."/>
            <person name="Barry K."/>
            <person name="Pappas G.J."/>
            <person name="Strauss S.H."/>
            <person name="Jaiswal P."/>
            <person name="Grima-Pettenati J."/>
            <person name="Salse J."/>
            <person name="Van D.P."/>
            <person name="Rokhsar D.S."/>
            <person name="Schmutz J."/>
        </authorList>
    </citation>
    <scope>NUCLEOTIDE SEQUENCE</scope>
    <source>
        <tissue evidence="4">Leaf extractions</tissue>
    </source>
</reference>
<gene>
    <name evidence="5" type="ORF">EUGRSUZ_L02347</name>
</gene>
<keyword evidence="3" id="KW-0012">Acyltransferase</keyword>
<dbReference type="InParanoid" id="A0A058ZR03"/>
<sequence length="196" mass="21569">MEMLVEVTSREAVKPSSPAPHHLKTFNLCLLDQMTLAYYTPMVFFYPVHKPRGLSLTALARFYPLAGRLDKNNLHIDCNDTGILYVEAQVCGSLSEFLKKPKIVLLDEFLPLHGLSTVSQEEAVLLGIQVNVFSCGGIVIGTSSSHKIMDRTTISVFLRTWAAIAAGSLDQAMRAECMAASTIFPRSKVMPPNARV</sequence>